<comment type="caution">
    <text evidence="6">The sequence shown here is derived from an EMBL/GenBank/DDBJ whole genome shotgun (WGS) entry which is preliminary data.</text>
</comment>
<feature type="active site" evidence="4">
    <location>
        <position position="30"/>
    </location>
</feature>
<gene>
    <name evidence="6" type="ORF">EKO24_020165</name>
</gene>
<evidence type="ECO:0000256" key="4">
    <source>
        <dbReference type="PROSITE-ProRule" id="PRU00050"/>
    </source>
</evidence>
<evidence type="ECO:0000256" key="1">
    <source>
        <dbReference type="ARBA" id="ARBA00022801"/>
    </source>
</evidence>
<accession>A0ABY3C522</accession>
<dbReference type="InterPro" id="IPR035909">
    <property type="entry name" value="CheB_C"/>
</dbReference>
<sequence length="213" mass="23110">MSEIFEGDIIETNAASQSNNNLSIVCFGASAGGLEPYLKILSLLPSETGLVFIIIHHQPSDWKSLLPEIIPHYTQMPVKLVEDGEVAKANHIYVSPPGMQVYMSGDKFRLSPLLKQWGWPRSISAFLHSLASNHSKHAIAVILSGLDADGAAALKPIKDAGGIVIAQDFHTAMQPEMPMNAVNTGCVDFLLPPIAIAEKLQSIAEERHLLKKP</sequence>
<feature type="active site" evidence="4">
    <location>
        <position position="149"/>
    </location>
</feature>
<dbReference type="EC" id="3.1.1.61" evidence="2"/>
<evidence type="ECO:0000313" key="6">
    <source>
        <dbReference type="EMBL" id="TRW89939.1"/>
    </source>
</evidence>
<evidence type="ECO:0000256" key="3">
    <source>
        <dbReference type="ARBA" id="ARBA00048267"/>
    </source>
</evidence>
<organism evidence="6 7">
    <name type="scientific">Candidatus Methylobacter oryzae</name>
    <dbReference type="NCBI Taxonomy" id="2497749"/>
    <lineage>
        <taxon>Bacteria</taxon>
        <taxon>Pseudomonadati</taxon>
        <taxon>Pseudomonadota</taxon>
        <taxon>Gammaproteobacteria</taxon>
        <taxon>Methylococcales</taxon>
        <taxon>Methylococcaceae</taxon>
        <taxon>Methylobacter</taxon>
    </lineage>
</organism>
<feature type="domain" description="CheB-type methylesterase" evidence="5">
    <location>
        <begin position="18"/>
        <end position="207"/>
    </location>
</feature>
<evidence type="ECO:0000259" key="5">
    <source>
        <dbReference type="PROSITE" id="PS50122"/>
    </source>
</evidence>
<keyword evidence="7" id="KW-1185">Reference proteome</keyword>
<dbReference type="Proteomes" id="UP000733744">
    <property type="component" value="Unassembled WGS sequence"/>
</dbReference>
<protein>
    <recommendedName>
        <fullName evidence="2">protein-glutamate methylesterase</fullName>
        <ecNumber evidence="2">3.1.1.61</ecNumber>
    </recommendedName>
</protein>
<dbReference type="CDD" id="cd16434">
    <property type="entry name" value="CheB-CheR_fusion"/>
    <property type="match status" value="1"/>
</dbReference>
<dbReference type="Gene3D" id="3.40.50.180">
    <property type="entry name" value="Methylesterase CheB, C-terminal domain"/>
    <property type="match status" value="1"/>
</dbReference>
<dbReference type="PROSITE" id="PS50122">
    <property type="entry name" value="CHEB"/>
    <property type="match status" value="1"/>
</dbReference>
<evidence type="ECO:0000313" key="7">
    <source>
        <dbReference type="Proteomes" id="UP000733744"/>
    </source>
</evidence>
<dbReference type="RefSeq" id="WP_127026976.1">
    <property type="nucleotide sequence ID" value="NZ_RYFG02000120.1"/>
</dbReference>
<evidence type="ECO:0000256" key="2">
    <source>
        <dbReference type="ARBA" id="ARBA00039140"/>
    </source>
</evidence>
<dbReference type="PANTHER" id="PTHR42872:SF6">
    <property type="entry name" value="PROTEIN-GLUTAMATE METHYLESTERASE_PROTEIN-GLUTAMINE GLUTAMINASE"/>
    <property type="match status" value="1"/>
</dbReference>
<dbReference type="PANTHER" id="PTHR42872">
    <property type="entry name" value="PROTEIN-GLUTAMATE METHYLESTERASE/PROTEIN-GLUTAMINE GLUTAMINASE"/>
    <property type="match status" value="1"/>
</dbReference>
<dbReference type="InterPro" id="IPR000673">
    <property type="entry name" value="Sig_transdc_resp-reg_Me-estase"/>
</dbReference>
<name>A0ABY3C522_9GAMM</name>
<feature type="active site" evidence="4">
    <location>
        <position position="57"/>
    </location>
</feature>
<dbReference type="Pfam" id="PF01339">
    <property type="entry name" value="CheB_methylest"/>
    <property type="match status" value="1"/>
</dbReference>
<keyword evidence="4" id="KW-0145">Chemotaxis</keyword>
<reference evidence="6 7" key="1">
    <citation type="journal article" date="2019" name="Antonie Van Leeuwenhoek">
        <title>Description of 'Ca. Methylobacter oryzae' KRF1, a novel species from the environmentally important Methylobacter clade 2.</title>
        <authorList>
            <person name="Khatri K."/>
            <person name="Mohite J.A."/>
            <person name="Pandit P.S."/>
            <person name="Bahulikar R."/>
            <person name="Rahalkar M.C."/>
        </authorList>
    </citation>
    <scope>NUCLEOTIDE SEQUENCE [LARGE SCALE GENOMIC DNA]</scope>
    <source>
        <strain evidence="6 7">KRF1</strain>
    </source>
</reference>
<comment type="catalytic activity">
    <reaction evidence="3">
        <text>[protein]-L-glutamate 5-O-methyl ester + H2O = L-glutamyl-[protein] + methanol + H(+)</text>
        <dbReference type="Rhea" id="RHEA:23236"/>
        <dbReference type="Rhea" id="RHEA-COMP:10208"/>
        <dbReference type="Rhea" id="RHEA-COMP:10311"/>
        <dbReference type="ChEBI" id="CHEBI:15377"/>
        <dbReference type="ChEBI" id="CHEBI:15378"/>
        <dbReference type="ChEBI" id="CHEBI:17790"/>
        <dbReference type="ChEBI" id="CHEBI:29973"/>
        <dbReference type="ChEBI" id="CHEBI:82795"/>
        <dbReference type="EC" id="3.1.1.61"/>
    </reaction>
</comment>
<dbReference type="SUPFAM" id="SSF52738">
    <property type="entry name" value="Methylesterase CheB, C-terminal domain"/>
    <property type="match status" value="1"/>
</dbReference>
<dbReference type="EMBL" id="RYFG02000120">
    <property type="protein sequence ID" value="TRW89939.1"/>
    <property type="molecule type" value="Genomic_DNA"/>
</dbReference>
<proteinExistence type="predicted"/>
<keyword evidence="1 4" id="KW-0378">Hydrolase</keyword>